<gene>
    <name evidence="1" type="ORF">L914_12936</name>
</gene>
<dbReference type="AlphaFoldDB" id="W2MY19"/>
<evidence type="ECO:0000313" key="1">
    <source>
        <dbReference type="EMBL" id="ETM41282.1"/>
    </source>
</evidence>
<dbReference type="Proteomes" id="UP000054532">
    <property type="component" value="Unassembled WGS sequence"/>
</dbReference>
<name>W2MY19_PHYNI</name>
<feature type="non-terminal residue" evidence="1">
    <location>
        <position position="159"/>
    </location>
</feature>
<accession>W2MY19</accession>
<sequence>FWKQDTETLQRFVAPQLRADDVLESVQQFMCSCMHVKKQVRGYLLLHVSRRLDMAQADLLECRALREYLRAVERRRRADHQHRWHPHPRYFINGYKKGARNDTFALQLVVYLADLFLGIPECNTNTHGYETLWGGTPNGGDAEGLHDHTRGFCYAPPTG</sequence>
<organism evidence="1">
    <name type="scientific">Phytophthora nicotianae</name>
    <name type="common">Potato buckeye rot agent</name>
    <name type="synonym">Phytophthora parasitica</name>
    <dbReference type="NCBI Taxonomy" id="4792"/>
    <lineage>
        <taxon>Eukaryota</taxon>
        <taxon>Sar</taxon>
        <taxon>Stramenopiles</taxon>
        <taxon>Oomycota</taxon>
        <taxon>Peronosporomycetes</taxon>
        <taxon>Peronosporales</taxon>
        <taxon>Peronosporaceae</taxon>
        <taxon>Phytophthora</taxon>
    </lineage>
</organism>
<dbReference type="EMBL" id="KI694145">
    <property type="protein sequence ID" value="ETM41282.1"/>
    <property type="molecule type" value="Genomic_DNA"/>
</dbReference>
<reference evidence="1" key="1">
    <citation type="submission" date="2013-11" db="EMBL/GenBank/DDBJ databases">
        <title>The Genome Sequence of Phytophthora parasitica IAC_01/95.</title>
        <authorList>
            <consortium name="The Broad Institute Genomics Platform"/>
            <person name="Russ C."/>
            <person name="Tyler B."/>
            <person name="Panabieres F."/>
            <person name="Shan W."/>
            <person name="Tripathy S."/>
            <person name="Grunwald N."/>
            <person name="Machado M."/>
            <person name="Johnson C.S."/>
            <person name="Arredondo F."/>
            <person name="Hong C."/>
            <person name="Coffey M."/>
            <person name="Young S.K."/>
            <person name="Zeng Q."/>
            <person name="Gargeya S."/>
            <person name="Fitzgerald M."/>
            <person name="Abouelleil A."/>
            <person name="Alvarado L."/>
            <person name="Chapman S.B."/>
            <person name="Gainer-Dewar J."/>
            <person name="Goldberg J."/>
            <person name="Griggs A."/>
            <person name="Gujja S."/>
            <person name="Hansen M."/>
            <person name="Howarth C."/>
            <person name="Imamovic A."/>
            <person name="Ireland A."/>
            <person name="Larimer J."/>
            <person name="McCowan C."/>
            <person name="Murphy C."/>
            <person name="Pearson M."/>
            <person name="Poon T.W."/>
            <person name="Priest M."/>
            <person name="Roberts A."/>
            <person name="Saif S."/>
            <person name="Shea T."/>
            <person name="Sykes S."/>
            <person name="Wortman J."/>
            <person name="Nusbaum C."/>
            <person name="Birren B."/>
        </authorList>
    </citation>
    <scope>NUCLEOTIDE SEQUENCE [LARGE SCALE GENOMIC DNA]</scope>
    <source>
        <strain evidence="1">IAC_01/95</strain>
    </source>
</reference>
<protein>
    <submittedName>
        <fullName evidence="1">Uncharacterized protein</fullName>
    </submittedName>
</protein>
<proteinExistence type="predicted"/>
<feature type="non-terminal residue" evidence="1">
    <location>
        <position position="1"/>
    </location>
</feature>